<dbReference type="Pfam" id="PF13516">
    <property type="entry name" value="LRR_6"/>
    <property type="match status" value="4"/>
</dbReference>
<evidence type="ECO:0000313" key="2">
    <source>
        <dbReference type="EMBL" id="ETV67834.1"/>
    </source>
</evidence>
<dbReference type="STRING" id="112090.W4FLZ0"/>
<dbReference type="SUPFAM" id="SSF52047">
    <property type="entry name" value="RNI-like"/>
    <property type="match status" value="1"/>
</dbReference>
<organism evidence="2">
    <name type="scientific">Aphanomyces astaci</name>
    <name type="common">Crayfish plague agent</name>
    <dbReference type="NCBI Taxonomy" id="112090"/>
    <lineage>
        <taxon>Eukaryota</taxon>
        <taxon>Sar</taxon>
        <taxon>Stramenopiles</taxon>
        <taxon>Oomycota</taxon>
        <taxon>Saprolegniomycetes</taxon>
        <taxon>Saprolegniales</taxon>
        <taxon>Verrucalvaceae</taxon>
        <taxon>Aphanomyces</taxon>
    </lineage>
</organism>
<protein>
    <recommendedName>
        <fullName evidence="3">EF-hand domain-containing protein</fullName>
    </recommendedName>
</protein>
<dbReference type="RefSeq" id="XP_009842692.1">
    <property type="nucleotide sequence ID" value="XM_009844390.1"/>
</dbReference>
<dbReference type="SUPFAM" id="SSF81296">
    <property type="entry name" value="E set domains"/>
    <property type="match status" value="1"/>
</dbReference>
<name>W4FLZ0_APHAT</name>
<dbReference type="EMBL" id="KI913192">
    <property type="protein sequence ID" value="ETV67834.1"/>
    <property type="molecule type" value="Genomic_DNA"/>
</dbReference>
<dbReference type="Gene3D" id="2.60.40.10">
    <property type="entry name" value="Immunoglobulins"/>
    <property type="match status" value="1"/>
</dbReference>
<gene>
    <name evidence="2" type="ORF">H257_16070</name>
</gene>
<feature type="compositionally biased region" description="Basic and acidic residues" evidence="1">
    <location>
        <begin position="157"/>
        <end position="199"/>
    </location>
</feature>
<dbReference type="AlphaFoldDB" id="W4FLZ0"/>
<feature type="region of interest" description="Disordered" evidence="1">
    <location>
        <begin position="74"/>
        <end position="199"/>
    </location>
</feature>
<feature type="compositionally biased region" description="Polar residues" evidence="1">
    <location>
        <begin position="76"/>
        <end position="93"/>
    </location>
</feature>
<dbReference type="PANTHER" id="PTHR24114:SF2">
    <property type="entry name" value="F-BOX DOMAIN-CONTAINING PROTEIN-RELATED"/>
    <property type="match status" value="1"/>
</dbReference>
<dbReference type="InterPro" id="IPR014756">
    <property type="entry name" value="Ig_E-set"/>
</dbReference>
<proteinExistence type="predicted"/>
<dbReference type="InterPro" id="IPR001611">
    <property type="entry name" value="Leu-rich_rpt"/>
</dbReference>
<evidence type="ECO:0000256" key="1">
    <source>
        <dbReference type="SAM" id="MobiDB-lite"/>
    </source>
</evidence>
<sequence>MSDEASAMAIKLGLRSAYTHDWKANTYHDNACDLFSTVPSVPAAARKRQKPGKRHANPVTAAAGVMELVVGKPTHNKSSNLRSSDRASPQAVTTPPPFVIGGPHLPPSLVQTKERRRPHYQKNQVAPLVSSTQIEKPDGDDSIAEPFPKSNPSSRLDTTHDISGERSRATSRVDSRQSNDDEYKPLRPDSDMDNTSRRTSEIDEASIIWDQPTLLRSITPTSKYYENCERASILPEPIIQKALACKDGILNLSSYSMGDTLLLALSESLGDITSLCKINLKDNRLSDHGISTIVGGLVRSRVRELDLSRNYFNAKGIAHIAPLLTSPSSPLMDLNLENNRLGDRGVVVLAAAVADSRNLTRLNLSRCNIGHQGASALGNALCENTSLIELFLSWNKVRGSGATKLSQGLQLNVRLETLDLSWNSIGSVTSSEALRAMCTTLAENNVLTHLDLSHNRLLEKDCQLVSNALRGNSSLRGLHIGGNDVDIDAYGVVFPDAAQNDPASAHIFSRFGGNSASKPAWEKRSNCWICERWTEVRFTWKQHSTKPSEVLLRAEFDYWTPHHTLPSSHDPTIWEIHRMVPPGTMQFFFVVDGVASTTDAHIVQKFQPRIWGGISNFCRGLDMPASSQVNMIQVEATDILADIKCKPRSKTPGPGQTDDWFSKSVFCTYQQDTSQHLSNAFESDWIVSRLPKLSKDPNELDKAKQLLAKNFSMLKAVFKHYATSGGTDPYTLGSNAFFDFICDCDVVDQDTCTRAEVEMSFISASSSGPKTKWNTRRSLFRFQFIETIAFLAVSKFVKSKRATSVHDAIAMFVQHHIEPHATWHDSQAYRTHKSVDAQPSCLYSPQVDLIFKDHLYLLKEVFASFAGTIDTTPPTTNEKAKRLSFAEFTSLCDEVHLTDESLPARDLKIALMRSKETEIFDPLGDGDDWKRITFGEFLEACARMADGKDYSELYDRVKLAARSAAVDGTSFEFLKVHTSTVDQWRSHTGQFGLKLPVRDMDIYIQLNLDVLVA</sequence>
<feature type="compositionally biased region" description="Polar residues" evidence="1">
    <location>
        <begin position="121"/>
        <end position="134"/>
    </location>
</feature>
<dbReference type="InterPro" id="IPR013783">
    <property type="entry name" value="Ig-like_fold"/>
</dbReference>
<reference evidence="2" key="1">
    <citation type="submission" date="2013-12" db="EMBL/GenBank/DDBJ databases">
        <title>The Genome Sequence of Aphanomyces astaci APO3.</title>
        <authorList>
            <consortium name="The Broad Institute Genomics Platform"/>
            <person name="Russ C."/>
            <person name="Tyler B."/>
            <person name="van West P."/>
            <person name="Dieguez-Uribeondo J."/>
            <person name="Young S.K."/>
            <person name="Zeng Q."/>
            <person name="Gargeya S."/>
            <person name="Fitzgerald M."/>
            <person name="Abouelleil A."/>
            <person name="Alvarado L."/>
            <person name="Chapman S.B."/>
            <person name="Gainer-Dewar J."/>
            <person name="Goldberg J."/>
            <person name="Griggs A."/>
            <person name="Gujja S."/>
            <person name="Hansen M."/>
            <person name="Howarth C."/>
            <person name="Imamovic A."/>
            <person name="Ireland A."/>
            <person name="Larimer J."/>
            <person name="McCowan C."/>
            <person name="Murphy C."/>
            <person name="Pearson M."/>
            <person name="Poon T.W."/>
            <person name="Priest M."/>
            <person name="Roberts A."/>
            <person name="Saif S."/>
            <person name="Shea T."/>
            <person name="Sykes S."/>
            <person name="Wortman J."/>
            <person name="Nusbaum C."/>
            <person name="Birren B."/>
        </authorList>
    </citation>
    <scope>NUCLEOTIDE SEQUENCE [LARGE SCALE GENOMIC DNA]</scope>
    <source>
        <strain evidence="2">APO3</strain>
    </source>
</reference>
<accession>W4FLZ0</accession>
<dbReference type="GeneID" id="20818066"/>
<dbReference type="PANTHER" id="PTHR24114">
    <property type="entry name" value="LEUCINE RICH REPEAT FAMILY PROTEIN"/>
    <property type="match status" value="1"/>
</dbReference>
<dbReference type="InterPro" id="IPR052394">
    <property type="entry name" value="LRR-containing"/>
</dbReference>
<evidence type="ECO:0008006" key="3">
    <source>
        <dbReference type="Google" id="ProtNLM"/>
    </source>
</evidence>
<dbReference type="VEuPathDB" id="FungiDB:H257_16070"/>
<dbReference type="OrthoDB" id="120976at2759"/>
<dbReference type="SMART" id="SM00368">
    <property type="entry name" value="LRR_RI"/>
    <property type="match status" value="6"/>
</dbReference>
<dbReference type="PROSITE" id="PS51450">
    <property type="entry name" value="LRR"/>
    <property type="match status" value="1"/>
</dbReference>
<dbReference type="Gene3D" id="3.80.10.10">
    <property type="entry name" value="Ribonuclease Inhibitor"/>
    <property type="match status" value="2"/>
</dbReference>
<dbReference type="InterPro" id="IPR032675">
    <property type="entry name" value="LRR_dom_sf"/>
</dbReference>